<evidence type="ECO:0000256" key="4">
    <source>
        <dbReference type="ARBA" id="ARBA00022989"/>
    </source>
</evidence>
<feature type="transmembrane region" description="Helical" evidence="6">
    <location>
        <begin position="112"/>
        <end position="132"/>
    </location>
</feature>
<feature type="transmembrane region" description="Helical" evidence="6">
    <location>
        <begin position="144"/>
        <end position="168"/>
    </location>
</feature>
<dbReference type="SUPFAM" id="SSF103473">
    <property type="entry name" value="MFS general substrate transporter"/>
    <property type="match status" value="1"/>
</dbReference>
<feature type="transmembrane region" description="Helical" evidence="6">
    <location>
        <begin position="50"/>
        <end position="71"/>
    </location>
</feature>
<dbReference type="Gene3D" id="1.20.1250.20">
    <property type="entry name" value="MFS general substrate transporter like domains"/>
    <property type="match status" value="2"/>
</dbReference>
<keyword evidence="9" id="KW-1185">Reference proteome</keyword>
<accession>A0ABR1U089</accession>
<organism evidence="8 9">
    <name type="scientific">Apiospora rasikravindrae</name>
    <dbReference type="NCBI Taxonomy" id="990691"/>
    <lineage>
        <taxon>Eukaryota</taxon>
        <taxon>Fungi</taxon>
        <taxon>Dikarya</taxon>
        <taxon>Ascomycota</taxon>
        <taxon>Pezizomycotina</taxon>
        <taxon>Sordariomycetes</taxon>
        <taxon>Xylariomycetidae</taxon>
        <taxon>Amphisphaeriales</taxon>
        <taxon>Apiosporaceae</taxon>
        <taxon>Apiospora</taxon>
    </lineage>
</organism>
<dbReference type="PANTHER" id="PTHR43791">
    <property type="entry name" value="PERMEASE-RELATED"/>
    <property type="match status" value="1"/>
</dbReference>
<evidence type="ECO:0000259" key="7">
    <source>
        <dbReference type="PROSITE" id="PS50850"/>
    </source>
</evidence>
<evidence type="ECO:0000256" key="1">
    <source>
        <dbReference type="ARBA" id="ARBA00004141"/>
    </source>
</evidence>
<feature type="transmembrane region" description="Helical" evidence="6">
    <location>
        <begin position="180"/>
        <end position="200"/>
    </location>
</feature>
<feature type="transmembrane region" description="Helical" evidence="6">
    <location>
        <begin position="256"/>
        <end position="278"/>
    </location>
</feature>
<dbReference type="InterPro" id="IPR011701">
    <property type="entry name" value="MFS"/>
</dbReference>
<feature type="domain" description="Major facilitator superfamily (MFS) profile" evidence="7">
    <location>
        <begin position="1"/>
        <end position="466"/>
    </location>
</feature>
<feature type="transmembrane region" description="Helical" evidence="6">
    <location>
        <begin position="290"/>
        <end position="308"/>
    </location>
</feature>
<dbReference type="Pfam" id="PF07690">
    <property type="entry name" value="MFS_1"/>
    <property type="match status" value="1"/>
</dbReference>
<keyword evidence="3 6" id="KW-0812">Transmembrane</keyword>
<dbReference type="PROSITE" id="PS50850">
    <property type="entry name" value="MFS"/>
    <property type="match status" value="1"/>
</dbReference>
<protein>
    <submittedName>
        <fullName evidence="8">MFS general substrate transporter</fullName>
    </submittedName>
</protein>
<dbReference type="InterPro" id="IPR020846">
    <property type="entry name" value="MFS_dom"/>
</dbReference>
<reference evidence="8 9" key="1">
    <citation type="submission" date="2023-01" db="EMBL/GenBank/DDBJ databases">
        <title>Analysis of 21 Apiospora genomes using comparative genomics revels a genus with tremendous synthesis potential of carbohydrate active enzymes and secondary metabolites.</title>
        <authorList>
            <person name="Sorensen T."/>
        </authorList>
    </citation>
    <scope>NUCLEOTIDE SEQUENCE [LARGE SCALE GENOMIC DNA]</scope>
    <source>
        <strain evidence="8 9">CBS 33761</strain>
    </source>
</reference>
<dbReference type="Proteomes" id="UP001444661">
    <property type="component" value="Unassembled WGS sequence"/>
</dbReference>
<feature type="transmembrane region" description="Helical" evidence="6">
    <location>
        <begin position="405"/>
        <end position="426"/>
    </location>
</feature>
<gene>
    <name evidence="8" type="ORF">PG993_003684</name>
</gene>
<keyword evidence="5 6" id="KW-0472">Membrane</keyword>
<feature type="transmembrane region" description="Helical" evidence="6">
    <location>
        <begin position="320"/>
        <end position="338"/>
    </location>
</feature>
<feature type="transmembrane region" description="Helical" evidence="6">
    <location>
        <begin position="83"/>
        <end position="105"/>
    </location>
</feature>
<evidence type="ECO:0000256" key="6">
    <source>
        <dbReference type="SAM" id="Phobius"/>
    </source>
</evidence>
<dbReference type="EMBL" id="JAQQWK010000002">
    <property type="protein sequence ID" value="KAK8052299.1"/>
    <property type="molecule type" value="Genomic_DNA"/>
</dbReference>
<evidence type="ECO:0000256" key="2">
    <source>
        <dbReference type="ARBA" id="ARBA00022448"/>
    </source>
</evidence>
<name>A0ABR1U089_9PEZI</name>
<evidence type="ECO:0000256" key="3">
    <source>
        <dbReference type="ARBA" id="ARBA00022692"/>
    </source>
</evidence>
<keyword evidence="4 6" id="KW-1133">Transmembrane helix</keyword>
<evidence type="ECO:0000313" key="9">
    <source>
        <dbReference type="Proteomes" id="UP001444661"/>
    </source>
</evidence>
<comment type="caution">
    <text evidence="8">The sequence shown here is derived from an EMBL/GenBank/DDBJ whole genome shotgun (WGS) entry which is preliminary data.</text>
</comment>
<proteinExistence type="predicted"/>
<evidence type="ECO:0000313" key="8">
    <source>
        <dbReference type="EMBL" id="KAK8052299.1"/>
    </source>
</evidence>
<sequence>MERTIVPGKSELGAQHLEIVLDETARGVQSHYVPVTDAEKALNKRVNRKLDCFVLSLLALEFIFSATYVVLQPVMVVLARRVGVKYFLTVQLMIWGGLCMCHAAIRNSGTLIALRLLIGAAEAGFTQIGNYYMSTVYPKAELAWRVGLFSGMYSIAGAFSGLIAYGLLRLETPHIRGWQAVFLLEGGFTVLLGLLTLFVLPRRLGTAWFLTETERAHALYRMEVDLAGTQEEADEAKGTVLTRRDVVDVFTDWKKIGTVLCNITSVLPVTAFTTFLPLVVKGMGYKGNDATLMSAPPFIAGVIGLLIIVRSSDHFRERSLHTVFGMLLGIVGCIVMAVSDQNALRYGFSYVCMTGVFVGGPLLAVWLAGNTPWKGPGASCSGSMDGATSPALSRGRFLKINETPLIITICIMVAGACGLVFIRFMYQRENKKRAAEIANWDEQRFAAESASQVRRGDQRHTFMYGL</sequence>
<comment type="subcellular location">
    <subcellularLocation>
        <location evidence="1">Membrane</location>
        <topology evidence="1">Multi-pass membrane protein</topology>
    </subcellularLocation>
</comment>
<evidence type="ECO:0000256" key="5">
    <source>
        <dbReference type="ARBA" id="ARBA00023136"/>
    </source>
</evidence>
<dbReference type="PANTHER" id="PTHR43791:SF21">
    <property type="entry name" value="MAJOR FACILITATOR SUPERFAMILY (MFS) PROFILE DOMAIN-CONTAINING PROTEIN"/>
    <property type="match status" value="1"/>
</dbReference>
<dbReference type="InterPro" id="IPR036259">
    <property type="entry name" value="MFS_trans_sf"/>
</dbReference>
<feature type="transmembrane region" description="Helical" evidence="6">
    <location>
        <begin position="350"/>
        <end position="369"/>
    </location>
</feature>
<keyword evidence="2" id="KW-0813">Transport</keyword>